<keyword evidence="4" id="KW-1185">Reference proteome</keyword>
<organism evidence="3 4">
    <name type="scientific">Sutcliffiella tianshenii</name>
    <dbReference type="NCBI Taxonomy" id="1463404"/>
    <lineage>
        <taxon>Bacteria</taxon>
        <taxon>Bacillati</taxon>
        <taxon>Bacillota</taxon>
        <taxon>Bacilli</taxon>
        <taxon>Bacillales</taxon>
        <taxon>Bacillaceae</taxon>
        <taxon>Sutcliffiella</taxon>
    </lineage>
</organism>
<dbReference type="PANTHER" id="PTHR43476">
    <property type="entry name" value="3-(3-HYDROXY-PHENYL)PROPIONATE/3-HYDROXYCINNAMIC ACID HYDROXYLASE"/>
    <property type="match status" value="1"/>
</dbReference>
<keyword evidence="1" id="KW-0560">Oxidoreductase</keyword>
<dbReference type="InterPro" id="IPR050631">
    <property type="entry name" value="PheA/TfdB_FAD_monoxygenase"/>
</dbReference>
<comment type="caution">
    <text evidence="3">The sequence shown here is derived from an EMBL/GenBank/DDBJ whole genome shotgun (WGS) entry which is preliminary data.</text>
</comment>
<feature type="domain" description="FAD-binding" evidence="2">
    <location>
        <begin position="2"/>
        <end position="346"/>
    </location>
</feature>
<dbReference type="Gene3D" id="3.50.50.60">
    <property type="entry name" value="FAD/NAD(P)-binding domain"/>
    <property type="match status" value="1"/>
</dbReference>
<evidence type="ECO:0000259" key="2">
    <source>
        <dbReference type="Pfam" id="PF01494"/>
    </source>
</evidence>
<proteinExistence type="predicted"/>
<dbReference type="SUPFAM" id="SSF51905">
    <property type="entry name" value="FAD/NAD(P)-binding domain"/>
    <property type="match status" value="1"/>
</dbReference>
<dbReference type="RefSeq" id="WP_204419383.1">
    <property type="nucleotide sequence ID" value="NZ_JAFBED010000013.1"/>
</dbReference>
<dbReference type="InterPro" id="IPR002938">
    <property type="entry name" value="FAD-bd"/>
</dbReference>
<dbReference type="Proteomes" id="UP000737402">
    <property type="component" value="Unassembled WGS sequence"/>
</dbReference>
<dbReference type="EMBL" id="JAFBED010000013">
    <property type="protein sequence ID" value="MBM7622095.1"/>
    <property type="molecule type" value="Genomic_DNA"/>
</dbReference>
<evidence type="ECO:0000313" key="4">
    <source>
        <dbReference type="Proteomes" id="UP000737402"/>
    </source>
</evidence>
<sequence length="441" mass="50853">MKTNVLVIGGGVGGLTVALKLARCGIGVTLVEQMKGSPHLYKGELVQPKTLQIFDSIGLLPPVLENGHIINEIDLVERRDLSDASEEVPSQSMSYNILPKPYHHALMIPHETLKSILLEEAEKYPSFKYIQPGRFMEFENGLAKVKLSEEEVLIEADYYVSAEGRKSKVRDFMQLRQKEKKYDHHFLTVTFPRPKSLTEGKIISNHHTFLGLFPLPNNLVRSVYMIPKGSYKTMIEEGLESFYEKYLELCPALDGYVQKIDSWKQIQLMIPVHYHVSSYVKDNIVLLGDAAHSVHPMAGEGMNLAIQDGDVLGELFCWMYEHNRHSSELLSLYEEVRRPRVHHILKLSHLSALAYSRPLRSLVTWRRKVMDQLTNDPVLHIKHMLNISGLGMWKETIIDRAIQTGVVPIRKEEVDYHLEKRHLFTSRDDYPWRYMEEEVKR</sequence>
<dbReference type="Pfam" id="PF01494">
    <property type="entry name" value="FAD_binding_3"/>
    <property type="match status" value="1"/>
</dbReference>
<dbReference type="PANTHER" id="PTHR43476:SF5">
    <property type="entry name" value="FAD-DEPENDENT MONOOXYGENASE"/>
    <property type="match status" value="1"/>
</dbReference>
<dbReference type="InterPro" id="IPR036188">
    <property type="entry name" value="FAD/NAD-bd_sf"/>
</dbReference>
<protein>
    <submittedName>
        <fullName evidence="3">2-polyprenyl-6-methoxyphenol hydroxylase-like FAD-dependent oxidoreductase</fullName>
    </submittedName>
</protein>
<evidence type="ECO:0000256" key="1">
    <source>
        <dbReference type="ARBA" id="ARBA00023002"/>
    </source>
</evidence>
<accession>A0ABS2P572</accession>
<gene>
    <name evidence="3" type="ORF">JOC95_004005</name>
</gene>
<dbReference type="PRINTS" id="PR00420">
    <property type="entry name" value="RNGMNOXGNASE"/>
</dbReference>
<evidence type="ECO:0000313" key="3">
    <source>
        <dbReference type="EMBL" id="MBM7622095.1"/>
    </source>
</evidence>
<name>A0ABS2P572_9BACI</name>
<reference evidence="3 4" key="1">
    <citation type="submission" date="2021-01" db="EMBL/GenBank/DDBJ databases">
        <title>Genomic Encyclopedia of Type Strains, Phase IV (KMG-IV): sequencing the most valuable type-strain genomes for metagenomic binning, comparative biology and taxonomic classification.</title>
        <authorList>
            <person name="Goeker M."/>
        </authorList>
    </citation>
    <scope>NUCLEOTIDE SEQUENCE [LARGE SCALE GENOMIC DNA]</scope>
    <source>
        <strain evidence="3 4">DSM 25879</strain>
    </source>
</reference>